<reference evidence="1 2" key="1">
    <citation type="journal article" date="2016" name="Mol. Biol. Evol.">
        <title>Comparative Genomics of Early-Diverging Mushroom-Forming Fungi Provides Insights into the Origins of Lignocellulose Decay Capabilities.</title>
        <authorList>
            <person name="Nagy L.G."/>
            <person name="Riley R."/>
            <person name="Tritt A."/>
            <person name="Adam C."/>
            <person name="Daum C."/>
            <person name="Floudas D."/>
            <person name="Sun H."/>
            <person name="Yadav J.S."/>
            <person name="Pangilinan J."/>
            <person name="Larsson K.H."/>
            <person name="Matsuura K."/>
            <person name="Barry K."/>
            <person name="Labutti K."/>
            <person name="Kuo R."/>
            <person name="Ohm R.A."/>
            <person name="Bhattacharya S.S."/>
            <person name="Shirouzu T."/>
            <person name="Yoshinaga Y."/>
            <person name="Martin F.M."/>
            <person name="Grigoriev I.V."/>
            <person name="Hibbett D.S."/>
        </authorList>
    </citation>
    <scope>NUCLEOTIDE SEQUENCE [LARGE SCALE GENOMIC DNA]</scope>
    <source>
        <strain evidence="1 2">CBS 109695</strain>
    </source>
</reference>
<dbReference type="InterPro" id="IPR032675">
    <property type="entry name" value="LRR_dom_sf"/>
</dbReference>
<organism evidence="1 2">
    <name type="scientific">Athelia psychrophila</name>
    <dbReference type="NCBI Taxonomy" id="1759441"/>
    <lineage>
        <taxon>Eukaryota</taxon>
        <taxon>Fungi</taxon>
        <taxon>Dikarya</taxon>
        <taxon>Basidiomycota</taxon>
        <taxon>Agaricomycotina</taxon>
        <taxon>Agaricomycetes</taxon>
        <taxon>Agaricomycetidae</taxon>
        <taxon>Atheliales</taxon>
        <taxon>Atheliaceae</taxon>
        <taxon>Athelia</taxon>
    </lineage>
</organism>
<accession>A0A165Z5N3</accession>
<dbReference type="SUPFAM" id="SSF52047">
    <property type="entry name" value="RNI-like"/>
    <property type="match status" value="1"/>
</dbReference>
<proteinExistence type="predicted"/>
<gene>
    <name evidence="1" type="ORF">FIBSPDRAFT_872824</name>
</gene>
<dbReference type="AlphaFoldDB" id="A0A165Z5N3"/>
<evidence type="ECO:0000313" key="2">
    <source>
        <dbReference type="Proteomes" id="UP000076532"/>
    </source>
</evidence>
<evidence type="ECO:0008006" key="3">
    <source>
        <dbReference type="Google" id="ProtNLM"/>
    </source>
</evidence>
<name>A0A165Z5N3_9AGAM</name>
<dbReference type="Proteomes" id="UP000076532">
    <property type="component" value="Unassembled WGS sequence"/>
</dbReference>
<keyword evidence="2" id="KW-1185">Reference proteome</keyword>
<evidence type="ECO:0000313" key="1">
    <source>
        <dbReference type="EMBL" id="KZP10248.1"/>
    </source>
</evidence>
<dbReference type="OrthoDB" id="333024at2759"/>
<dbReference type="Gene3D" id="3.80.10.10">
    <property type="entry name" value="Ribonuclease Inhibitor"/>
    <property type="match status" value="1"/>
</dbReference>
<sequence length="406" mass="44617">MSSPSTPVNDADASRLATIFRTDLDALLDGRPISATALKAPRRRSAITSPLAEAVAARLFPAAASPLHALIQYERIIVDLRAAYSRQEKEEMARTTLENRANTWAGRIEAQGPWDEVNDPLSLDGPEAVPMPVAISSAESLAPFFEYLAKGGDFEKRGDILVQLEPFYDEPYIEFEKGVLYRDQRMDLCKMVVGPQHITTLLNALRTNSFVKHFLLGNNLIGPRGAQALAAFLRDYPDKIETWYLAGCCLDAPAFGVFVSAVIPSTTCHSIWLKRNPLTAASAPDLARLIIGARALRALRPPIRASGLCYYTGTSIHGPRQGGQGGRADGVRAALEANIRAGYGNDVTYGQFVEGPLRFLNSGEYVRYIDSVYRNRDAGKAKRGEMVLEKQWKEGDGTLEMVWGDR</sequence>
<protein>
    <recommendedName>
        <fullName evidence="3">RNI-like protein</fullName>
    </recommendedName>
</protein>
<dbReference type="EMBL" id="KV417683">
    <property type="protein sequence ID" value="KZP10248.1"/>
    <property type="molecule type" value="Genomic_DNA"/>
</dbReference>